<feature type="compositionally biased region" description="Basic residues" evidence="1">
    <location>
        <begin position="1"/>
        <end position="10"/>
    </location>
</feature>
<keyword evidence="3" id="KW-1185">Reference proteome</keyword>
<gene>
    <name evidence="2" type="ORF">KDL28_39520</name>
</gene>
<sequence>MRPQRQHLHRSERAVVPGADRPVRQRPTASYCSLLDGAARTIATDAQPGTTLQITANGLAPSGTPIPAPTATTTSTTGTTSTTALGARSARAVPAVPVPSECTDAGLTTFAESVQLTAATPRFVAAEDRPGATGPFLVVGTDDADTTTGSGAGDCVVGAGGADTLDGAGGGDALIAGDGAVARP</sequence>
<accession>A0ABT1ADQ7</accession>
<dbReference type="Proteomes" id="UP001165283">
    <property type="component" value="Unassembled WGS sequence"/>
</dbReference>
<reference evidence="2" key="1">
    <citation type="submission" date="2021-04" db="EMBL/GenBank/DDBJ databases">
        <title>Pseudonocardia sp. nov., isolated from sandy soil of mangrove forest.</title>
        <authorList>
            <person name="Zan Z."/>
            <person name="Huang R."/>
            <person name="Liu W."/>
        </authorList>
    </citation>
    <scope>NUCLEOTIDE SEQUENCE</scope>
    <source>
        <strain evidence="2">S2-4</strain>
    </source>
</reference>
<organism evidence="2 3">
    <name type="scientific">Pseudonocardia humida</name>
    <dbReference type="NCBI Taxonomy" id="2800819"/>
    <lineage>
        <taxon>Bacteria</taxon>
        <taxon>Bacillati</taxon>
        <taxon>Actinomycetota</taxon>
        <taxon>Actinomycetes</taxon>
        <taxon>Pseudonocardiales</taxon>
        <taxon>Pseudonocardiaceae</taxon>
        <taxon>Pseudonocardia</taxon>
    </lineage>
</organism>
<feature type="region of interest" description="Disordered" evidence="1">
    <location>
        <begin position="1"/>
        <end position="24"/>
    </location>
</feature>
<comment type="caution">
    <text evidence="2">The sequence shown here is derived from an EMBL/GenBank/DDBJ whole genome shotgun (WGS) entry which is preliminary data.</text>
</comment>
<dbReference type="InterPro" id="IPR011049">
    <property type="entry name" value="Serralysin-like_metalloprot_C"/>
</dbReference>
<evidence type="ECO:0008006" key="4">
    <source>
        <dbReference type="Google" id="ProtNLM"/>
    </source>
</evidence>
<evidence type="ECO:0000256" key="1">
    <source>
        <dbReference type="SAM" id="MobiDB-lite"/>
    </source>
</evidence>
<dbReference type="RefSeq" id="WP_372497180.1">
    <property type="nucleotide sequence ID" value="NZ_JAGSOV010000111.1"/>
</dbReference>
<dbReference type="EMBL" id="JAGSOV010000111">
    <property type="protein sequence ID" value="MCO1661153.1"/>
    <property type="molecule type" value="Genomic_DNA"/>
</dbReference>
<evidence type="ECO:0000313" key="2">
    <source>
        <dbReference type="EMBL" id="MCO1661153.1"/>
    </source>
</evidence>
<feature type="non-terminal residue" evidence="2">
    <location>
        <position position="184"/>
    </location>
</feature>
<feature type="compositionally biased region" description="Low complexity" evidence="1">
    <location>
        <begin position="60"/>
        <end position="90"/>
    </location>
</feature>
<feature type="region of interest" description="Disordered" evidence="1">
    <location>
        <begin position="56"/>
        <end position="90"/>
    </location>
</feature>
<proteinExistence type="predicted"/>
<evidence type="ECO:0000313" key="3">
    <source>
        <dbReference type="Proteomes" id="UP001165283"/>
    </source>
</evidence>
<name>A0ABT1ADQ7_9PSEU</name>
<dbReference type="SUPFAM" id="SSF51120">
    <property type="entry name" value="beta-Roll"/>
    <property type="match status" value="1"/>
</dbReference>
<protein>
    <recommendedName>
        <fullName evidence="4">Hemolysin type calcium-binding protein</fullName>
    </recommendedName>
</protein>